<name>A0A7H0LPN6_9SPHN</name>
<evidence type="ECO:0000313" key="1">
    <source>
        <dbReference type="EMBL" id="QNQ11639.1"/>
    </source>
</evidence>
<reference evidence="1 2" key="1">
    <citation type="submission" date="2020-09" db="EMBL/GenBank/DDBJ databases">
        <title>Sphingomonas sp., a new species isolated from pork steak.</title>
        <authorList>
            <person name="Heidler von Heilborn D."/>
        </authorList>
    </citation>
    <scope>NUCLEOTIDE SEQUENCE [LARGE SCALE GENOMIC DNA]</scope>
    <source>
        <strain evidence="2">S8-3T</strain>
    </source>
</reference>
<dbReference type="InterPro" id="IPR008792">
    <property type="entry name" value="PQQD"/>
</dbReference>
<dbReference type="EMBL" id="CP061038">
    <property type="protein sequence ID" value="QNQ11639.1"/>
    <property type="molecule type" value="Genomic_DNA"/>
</dbReference>
<dbReference type="AlphaFoldDB" id="A0A7H0LPN6"/>
<dbReference type="Gene3D" id="1.10.10.1150">
    <property type="entry name" value="Coenzyme PQQ synthesis protein D (PqqD)"/>
    <property type="match status" value="1"/>
</dbReference>
<proteinExistence type="predicted"/>
<dbReference type="Pfam" id="PF05402">
    <property type="entry name" value="PqqD"/>
    <property type="match status" value="1"/>
</dbReference>
<dbReference type="KEGG" id="spap:H3Z74_11185"/>
<protein>
    <submittedName>
        <fullName evidence="1">PqqD family protein</fullName>
    </submittedName>
</protein>
<sequence>MIERRGDWLSARVGDEIMMMSAEKGNYLGVNEVGARIWELIETPSDLDTVCATLQREFVIEPDICRAEVEIFLEQMEKHGAVAITRA</sequence>
<accession>A0A7H0LPN6</accession>
<organism evidence="1 2">
    <name type="scientific">Sphingomonas alpina</name>
    <dbReference type="NCBI Taxonomy" id="653931"/>
    <lineage>
        <taxon>Bacteria</taxon>
        <taxon>Pseudomonadati</taxon>
        <taxon>Pseudomonadota</taxon>
        <taxon>Alphaproteobacteria</taxon>
        <taxon>Sphingomonadales</taxon>
        <taxon>Sphingomonadaceae</taxon>
        <taxon>Sphingomonas</taxon>
    </lineage>
</organism>
<evidence type="ECO:0000313" key="2">
    <source>
        <dbReference type="Proteomes" id="UP000516148"/>
    </source>
</evidence>
<dbReference type="Proteomes" id="UP000516148">
    <property type="component" value="Chromosome"/>
</dbReference>
<keyword evidence="2" id="KW-1185">Reference proteome</keyword>
<dbReference type="RefSeq" id="WP_187763944.1">
    <property type="nucleotide sequence ID" value="NZ_CP061038.1"/>
</dbReference>
<dbReference type="InterPro" id="IPR041881">
    <property type="entry name" value="PqqD_sf"/>
</dbReference>
<gene>
    <name evidence="1" type="ORF">H3Z74_11185</name>
</gene>